<gene>
    <name evidence="1" type="ORF">WKW79_23325</name>
</gene>
<reference evidence="1 2" key="1">
    <citation type="submission" date="2024-03" db="EMBL/GenBank/DDBJ databases">
        <title>Novel species of the genus Variovorax.</title>
        <authorList>
            <person name="Liu Q."/>
            <person name="Xin Y.-H."/>
        </authorList>
    </citation>
    <scope>NUCLEOTIDE SEQUENCE [LARGE SCALE GENOMIC DNA]</scope>
    <source>
        <strain evidence="1 2">KACC 18901</strain>
    </source>
</reference>
<evidence type="ECO:0000313" key="2">
    <source>
        <dbReference type="Proteomes" id="UP001367030"/>
    </source>
</evidence>
<organism evidence="1 2">
    <name type="scientific">Variovorax robiniae</name>
    <dbReference type="NCBI Taxonomy" id="1836199"/>
    <lineage>
        <taxon>Bacteria</taxon>
        <taxon>Pseudomonadati</taxon>
        <taxon>Pseudomonadota</taxon>
        <taxon>Betaproteobacteria</taxon>
        <taxon>Burkholderiales</taxon>
        <taxon>Comamonadaceae</taxon>
        <taxon>Variovorax</taxon>
    </lineage>
</organism>
<name>A0ABU8XCF9_9BURK</name>
<accession>A0ABU8XCF9</accession>
<dbReference type="Gene3D" id="2.70.98.10">
    <property type="match status" value="1"/>
</dbReference>
<dbReference type="InterPro" id="IPR008183">
    <property type="entry name" value="Aldose_1/G6P_1-epimerase"/>
</dbReference>
<dbReference type="Pfam" id="PF01263">
    <property type="entry name" value="Aldose_epim"/>
    <property type="match status" value="1"/>
</dbReference>
<proteinExistence type="predicted"/>
<dbReference type="InterPro" id="IPR011013">
    <property type="entry name" value="Gal_mutarotase_sf_dom"/>
</dbReference>
<dbReference type="InterPro" id="IPR014718">
    <property type="entry name" value="GH-type_carb-bd"/>
</dbReference>
<protein>
    <submittedName>
        <fullName evidence="1">Aldose 1-epimerase</fullName>
    </submittedName>
</protein>
<dbReference type="RefSeq" id="WP_340337589.1">
    <property type="nucleotide sequence ID" value="NZ_JBBKZS010000011.1"/>
</dbReference>
<comment type="caution">
    <text evidence="1">The sequence shown here is derived from an EMBL/GenBank/DDBJ whole genome shotgun (WGS) entry which is preliminary data.</text>
</comment>
<dbReference type="EMBL" id="JBBKZS010000011">
    <property type="protein sequence ID" value="MEJ8857522.1"/>
    <property type="molecule type" value="Genomic_DNA"/>
</dbReference>
<keyword evidence="2" id="KW-1185">Reference proteome</keyword>
<evidence type="ECO:0000313" key="1">
    <source>
        <dbReference type="EMBL" id="MEJ8857522.1"/>
    </source>
</evidence>
<dbReference type="Proteomes" id="UP001367030">
    <property type="component" value="Unassembled WGS sequence"/>
</dbReference>
<dbReference type="SUPFAM" id="SSF74650">
    <property type="entry name" value="Galactose mutarotase-like"/>
    <property type="match status" value="1"/>
</dbReference>
<dbReference type="CDD" id="cd09021">
    <property type="entry name" value="Aldose_epim_Ec_YphB"/>
    <property type="match status" value="1"/>
</dbReference>
<sequence>MSEIIELRQGAAFVRVAPALGGRITQCRLSDGDGQAFDVFHPYPEERSELLHWAKGGMYPLVPYWGRIANAQLRHAGERIALCPHPDALPHTLHGTAHQSPWQVVRSEEAQVSLRLDKEPDAHWPWRYRAELTVALSPASLRVEISVGNADMKPMPAGIGLHPYVHCHTSSSLRFTAHKCWVMTPDFLSLRADAVDPVDDFSATRPIGLEGFTRCYSAWDGDLRLGSGDESTPSLRILASRELDHLVLHRPADAPYICIEPVSHTADAFNLAADGVAGTGTQVLAPGQTLSGAVEFRLESP</sequence>